<gene>
    <name evidence="3" type="ORF">POL72_34335</name>
</gene>
<feature type="signal peptide" evidence="1">
    <location>
        <begin position="1"/>
        <end position="23"/>
    </location>
</feature>
<sequence length="114" mass="12245">MRRARQALLCGISPLLGILFSVACVEETLPSAATGSGNTGNIQETSGVRSLEAQAAYMREAVPLLESDPDVFRYAWFSGRTDAIPHVDLLGARGELITLGELCVSLPHEEERSS</sequence>
<name>A0ABT5C8U5_9BACT</name>
<keyword evidence="3" id="KW-0378">Hydrolase</keyword>
<proteinExistence type="predicted"/>
<feature type="chain" id="PRO_5045603997" evidence="1">
    <location>
        <begin position="24"/>
        <end position="114"/>
    </location>
</feature>
<organism evidence="3 4">
    <name type="scientific">Sorangium atrum</name>
    <dbReference type="NCBI Taxonomy" id="2995308"/>
    <lineage>
        <taxon>Bacteria</taxon>
        <taxon>Pseudomonadati</taxon>
        <taxon>Myxococcota</taxon>
        <taxon>Polyangia</taxon>
        <taxon>Polyangiales</taxon>
        <taxon>Polyangiaceae</taxon>
        <taxon>Sorangium</taxon>
    </lineage>
</organism>
<dbReference type="Pfam" id="PF11790">
    <property type="entry name" value="Glyco_hydro_cc"/>
    <property type="match status" value="1"/>
</dbReference>
<comment type="caution">
    <text evidence="3">The sequence shown here is derived from an EMBL/GenBank/DDBJ whole genome shotgun (WGS) entry which is preliminary data.</text>
</comment>
<evidence type="ECO:0000259" key="2">
    <source>
        <dbReference type="Pfam" id="PF11790"/>
    </source>
</evidence>
<evidence type="ECO:0000313" key="4">
    <source>
        <dbReference type="Proteomes" id="UP001217485"/>
    </source>
</evidence>
<keyword evidence="4" id="KW-1185">Reference proteome</keyword>
<evidence type="ECO:0000313" key="3">
    <source>
        <dbReference type="EMBL" id="MDC0682856.1"/>
    </source>
</evidence>
<keyword evidence="1" id="KW-0732">Signal</keyword>
<dbReference type="GO" id="GO:0016787">
    <property type="term" value="F:hydrolase activity"/>
    <property type="evidence" value="ECO:0007669"/>
    <property type="project" value="UniProtKB-KW"/>
</dbReference>
<dbReference type="InterPro" id="IPR024655">
    <property type="entry name" value="Asl1_glyco_hydro_catalytic"/>
</dbReference>
<accession>A0ABT5C8U5</accession>
<dbReference type="Proteomes" id="UP001217485">
    <property type="component" value="Unassembled WGS sequence"/>
</dbReference>
<evidence type="ECO:0000256" key="1">
    <source>
        <dbReference type="SAM" id="SignalP"/>
    </source>
</evidence>
<feature type="domain" description="Asl1-like glycosyl hydrolase catalytic" evidence="2">
    <location>
        <begin position="45"/>
        <end position="101"/>
    </location>
</feature>
<protein>
    <submittedName>
        <fullName evidence="3">Glycosyl hydrolase</fullName>
    </submittedName>
</protein>
<reference evidence="3 4" key="1">
    <citation type="submission" date="2023-01" db="EMBL/GenBank/DDBJ databases">
        <title>Minimal conservation of predation-associated metabolite biosynthetic gene clusters underscores biosynthetic potential of Myxococcota including descriptions for ten novel species: Archangium lansinium sp. nov., Myxococcus landrumus sp. nov., Nannocystis bai.</title>
        <authorList>
            <person name="Ahearne A."/>
            <person name="Stevens C."/>
            <person name="Dowd S."/>
        </authorList>
    </citation>
    <scope>NUCLEOTIDE SEQUENCE [LARGE SCALE GENOMIC DNA]</scope>
    <source>
        <strain evidence="3 4">WIWO2</strain>
    </source>
</reference>
<dbReference type="PROSITE" id="PS51257">
    <property type="entry name" value="PROKAR_LIPOPROTEIN"/>
    <property type="match status" value="1"/>
</dbReference>
<dbReference type="EMBL" id="JAQNDK010000004">
    <property type="protein sequence ID" value="MDC0682856.1"/>
    <property type="molecule type" value="Genomic_DNA"/>
</dbReference>